<dbReference type="EMBL" id="CP016346">
    <property type="protein sequence ID" value="ANQ14472.1"/>
    <property type="molecule type" value="Genomic_DNA"/>
</dbReference>
<dbReference type="Proteomes" id="UP000092741">
    <property type="component" value="Chromosome 2"/>
</dbReference>
<keyword evidence="1" id="KW-0812">Transmembrane</keyword>
<dbReference type="RefSeq" id="WP_020336045.1">
    <property type="nucleotide sequence ID" value="NZ_ATFJ01000039.1"/>
</dbReference>
<keyword evidence="1" id="KW-0472">Membrane</keyword>
<proteinExistence type="predicted"/>
<evidence type="ECO:0000256" key="1">
    <source>
        <dbReference type="SAM" id="Phobius"/>
    </source>
</evidence>
<feature type="transmembrane region" description="Helical" evidence="1">
    <location>
        <begin position="19"/>
        <end position="38"/>
    </location>
</feature>
<evidence type="ECO:0000313" key="2">
    <source>
        <dbReference type="EMBL" id="ANQ14472.1"/>
    </source>
</evidence>
<dbReference type="GeneID" id="70915447"/>
<dbReference type="KEGG" id="vna:PN96_21635"/>
<evidence type="ECO:0000313" key="3">
    <source>
        <dbReference type="Proteomes" id="UP000092741"/>
    </source>
</evidence>
<accession>A0AAN0Y5M6</accession>
<sequence>MTTDRKETEVQPIKPGIEIMAITILTILTVIFLLANHISESTFQARCRGYEEQVEKSLKQTMAGEDELHLIQTNFQQYKKDCSAH</sequence>
<dbReference type="AlphaFoldDB" id="A0AAN0Y5M6"/>
<organism evidence="2 3">
    <name type="scientific">Vibrio natriegens NBRC 15636 = ATCC 14048 = DSM 759</name>
    <dbReference type="NCBI Taxonomy" id="1219067"/>
    <lineage>
        <taxon>Bacteria</taxon>
        <taxon>Pseudomonadati</taxon>
        <taxon>Pseudomonadota</taxon>
        <taxon>Gammaproteobacteria</taxon>
        <taxon>Vibrionales</taxon>
        <taxon>Vibrionaceae</taxon>
        <taxon>Vibrio</taxon>
    </lineage>
</organism>
<gene>
    <name evidence="2" type="ORF">BA890_17130</name>
</gene>
<protein>
    <submittedName>
        <fullName evidence="2">Uncharacterized protein</fullName>
    </submittedName>
</protein>
<name>A0AAN0Y5M6_VIBNA</name>
<reference evidence="2 3" key="1">
    <citation type="submission" date="2016-07" db="EMBL/GenBank/DDBJ databases">
        <title>Developing Vibrio natriegens as a novel, fast-growing host for biotechnology.</title>
        <authorList>
            <person name="Weinstock M.T."/>
            <person name="Hesek E.D."/>
            <person name="Wilson C.M."/>
            <person name="Gibson D.G."/>
        </authorList>
    </citation>
    <scope>NUCLEOTIDE SEQUENCE [LARGE SCALE GENOMIC DNA]</scope>
    <source>
        <strain evidence="2 3">ATCC 14048</strain>
    </source>
</reference>
<keyword evidence="3" id="KW-1185">Reference proteome</keyword>
<keyword evidence="1" id="KW-1133">Transmembrane helix</keyword>